<dbReference type="InterPro" id="IPR032053">
    <property type="entry name" value="Ribosomal_mS34"/>
</dbReference>
<sequence>MPYIYIGRKTTHVGKTLWQLLGNLKDYGVGRLIIRGSQQRYEEPCFLRIARVFPQFHEPEDEPRKVAVWAENVFRGNRYPDLVQIMRVTRKHDFQLVPKEDEDRLYELAKVKRKKPNVVPNKRCVPPLLKELLFREAVAESKKIEEPELKLNLRKSKNNDAREDPTLPATEGLGTPPVEAACLYSNIDTYFQARQAGTTHPKFPYNRSGKLNG</sequence>
<keyword evidence="2" id="KW-1185">Reference proteome</keyword>
<dbReference type="GO" id="GO:0003735">
    <property type="term" value="F:structural constituent of ribosome"/>
    <property type="evidence" value="ECO:0007669"/>
    <property type="project" value="InterPro"/>
</dbReference>
<evidence type="ECO:0000313" key="2">
    <source>
        <dbReference type="Proteomes" id="UP001152759"/>
    </source>
</evidence>
<dbReference type="Pfam" id="PF16053">
    <property type="entry name" value="MRP-S34"/>
    <property type="match status" value="1"/>
</dbReference>
<evidence type="ECO:0008006" key="3">
    <source>
        <dbReference type="Google" id="ProtNLM"/>
    </source>
</evidence>
<evidence type="ECO:0000313" key="1">
    <source>
        <dbReference type="EMBL" id="CAH0388282.1"/>
    </source>
</evidence>
<dbReference type="EMBL" id="OU963865">
    <property type="protein sequence ID" value="CAH0388282.1"/>
    <property type="molecule type" value="Genomic_DNA"/>
</dbReference>
<dbReference type="GO" id="GO:0005739">
    <property type="term" value="C:mitochondrion"/>
    <property type="evidence" value="ECO:0007669"/>
    <property type="project" value="InterPro"/>
</dbReference>
<accession>A0A9P0ABM0</accession>
<proteinExistence type="predicted"/>
<reference evidence="1" key="1">
    <citation type="submission" date="2021-12" db="EMBL/GenBank/DDBJ databases">
        <authorList>
            <person name="King R."/>
        </authorList>
    </citation>
    <scope>NUCLEOTIDE SEQUENCE</scope>
</reference>
<gene>
    <name evidence="1" type="ORF">BEMITA_LOCUS7203</name>
</gene>
<organism evidence="1 2">
    <name type="scientific">Bemisia tabaci</name>
    <name type="common">Sweetpotato whitefly</name>
    <name type="synonym">Aleurodes tabaci</name>
    <dbReference type="NCBI Taxonomy" id="7038"/>
    <lineage>
        <taxon>Eukaryota</taxon>
        <taxon>Metazoa</taxon>
        <taxon>Ecdysozoa</taxon>
        <taxon>Arthropoda</taxon>
        <taxon>Hexapoda</taxon>
        <taxon>Insecta</taxon>
        <taxon>Pterygota</taxon>
        <taxon>Neoptera</taxon>
        <taxon>Paraneoptera</taxon>
        <taxon>Hemiptera</taxon>
        <taxon>Sternorrhyncha</taxon>
        <taxon>Aleyrodoidea</taxon>
        <taxon>Aleyrodidae</taxon>
        <taxon>Aleyrodinae</taxon>
        <taxon>Bemisia</taxon>
    </lineage>
</organism>
<dbReference type="KEGG" id="btab:109034329"/>
<dbReference type="Proteomes" id="UP001152759">
    <property type="component" value="Chromosome 4"/>
</dbReference>
<dbReference type="PANTHER" id="PTHR28589:SF1">
    <property type="entry name" value="SMALL RIBOSOMAL SUBUNIT PROTEIN MS34"/>
    <property type="match status" value="1"/>
</dbReference>
<dbReference type="PANTHER" id="PTHR28589">
    <property type="entry name" value="28S RIBOSOMAL PROTEIN S34, MITOCHONDRIAL"/>
    <property type="match status" value="1"/>
</dbReference>
<protein>
    <recommendedName>
        <fullName evidence="3">28S ribosomal protein S34, mitochondrial</fullName>
    </recommendedName>
</protein>
<dbReference type="AlphaFoldDB" id="A0A9P0ABM0"/>
<name>A0A9P0ABM0_BEMTA</name>